<dbReference type="PIRSF" id="PIRSF021383">
    <property type="entry name" value="YunB"/>
    <property type="match status" value="1"/>
</dbReference>
<dbReference type="InterPro" id="IPR014197">
    <property type="entry name" value="Sporulation_prot_YunB"/>
</dbReference>
<evidence type="ECO:0000313" key="3">
    <source>
        <dbReference type="Proteomes" id="UP000661435"/>
    </source>
</evidence>
<protein>
    <submittedName>
        <fullName evidence="2">Sporulation protein YunB</fullName>
    </submittedName>
</protein>
<feature type="region of interest" description="Disordered" evidence="1">
    <location>
        <begin position="1"/>
        <end position="20"/>
    </location>
</feature>
<dbReference type="Pfam" id="PF09560">
    <property type="entry name" value="Spore_YunB"/>
    <property type="match status" value="1"/>
</dbReference>
<comment type="caution">
    <text evidence="2">The sequence shown here is derived from an EMBL/GenBank/DDBJ whole genome shotgun (WGS) entry which is preliminary data.</text>
</comment>
<dbReference type="NCBIfam" id="TIGR02832">
    <property type="entry name" value="spo_yunB"/>
    <property type="match status" value="1"/>
</dbReference>
<reference evidence="2" key="1">
    <citation type="submission" date="2020-08" db="EMBL/GenBank/DDBJ databases">
        <title>Genome public.</title>
        <authorList>
            <person name="Liu C."/>
            <person name="Sun Q."/>
        </authorList>
    </citation>
    <scope>NUCLEOTIDE SEQUENCE</scope>
    <source>
        <strain evidence="2">NSJ-51</strain>
    </source>
</reference>
<dbReference type="RefSeq" id="WP_186906474.1">
    <property type="nucleotide sequence ID" value="NZ_JAWRIY010000232.1"/>
</dbReference>
<dbReference type="Proteomes" id="UP000661435">
    <property type="component" value="Unassembled WGS sequence"/>
</dbReference>
<dbReference type="EMBL" id="JACOPP010000002">
    <property type="protein sequence ID" value="MBC5732578.1"/>
    <property type="molecule type" value="Genomic_DNA"/>
</dbReference>
<organism evidence="2 3">
    <name type="scientific">Lawsonibacter hominis</name>
    <dbReference type="NCBI Taxonomy" id="2763053"/>
    <lineage>
        <taxon>Bacteria</taxon>
        <taxon>Bacillati</taxon>
        <taxon>Bacillota</taxon>
        <taxon>Clostridia</taxon>
        <taxon>Eubacteriales</taxon>
        <taxon>Oscillospiraceae</taxon>
        <taxon>Lawsonibacter</taxon>
    </lineage>
</organism>
<sequence>MGRPICRPWPRRPRRRRSRGETGRRALLLAGLAGIAAALLVICAVNARVRPVAEELALAKLNNAVTAIVNQAVEEAMASGAVSYSDIVTLQTDLSGGITAILTDPIKLNTLRTQLLGDLVEQVDSLDSKDLGIPLGNLTSLIPLSGYGPLLPVRVLAAAAPRASFRNAFQSAGINQTLHQVMLDVSVEVTLLLPGGTTSSVVSAQVCVAETVIVGQVPDAYLQFGGDGILTKE</sequence>
<name>A0A8J6JB92_9FIRM</name>
<feature type="compositionally biased region" description="Basic residues" evidence="1">
    <location>
        <begin position="9"/>
        <end position="18"/>
    </location>
</feature>
<proteinExistence type="predicted"/>
<keyword evidence="3" id="KW-1185">Reference proteome</keyword>
<evidence type="ECO:0000256" key="1">
    <source>
        <dbReference type="SAM" id="MobiDB-lite"/>
    </source>
</evidence>
<accession>A0A8J6JB92</accession>
<gene>
    <name evidence="2" type="primary">yunB</name>
    <name evidence="2" type="ORF">H8S57_02400</name>
</gene>
<dbReference type="AlphaFoldDB" id="A0A8J6JB92"/>
<evidence type="ECO:0000313" key="2">
    <source>
        <dbReference type="EMBL" id="MBC5732578.1"/>
    </source>
</evidence>